<sequence>MGLPRLPSEVIIQIIEELDLMGYPRPLAYDRSAVNTTALCQLTLVNRSFHIWTTPFLYRCASLVTPVRISLFARTLRDLSSCESKSKHVRVVRFSGFDQFLHARSVRNICAILRAISPSLQRLFIDLPLLLIDPEQPNNVKHKYEPLSRAFQGLSPHTLVEFVSGRDDLFLGQVGSGALVWSNWTGLRRLALCAPALYDYFFRMLSHLPFLEILALTDPLDFDDDLQGTLPSSLHRVVLIVDCTYSVPELKARVDYWEVCISAMAMERGAPVDFVRIYLPREIDAADWTKEKVATGELWEIDHCPLAKLAKSLGGTRALISTGAGRTSSLVR</sequence>
<evidence type="ECO:0008006" key="3">
    <source>
        <dbReference type="Google" id="ProtNLM"/>
    </source>
</evidence>
<accession>A0A067MVC0</accession>
<reference evidence="2" key="1">
    <citation type="journal article" date="2014" name="Proc. Natl. Acad. Sci. U.S.A.">
        <title>Extensive sampling of basidiomycete genomes demonstrates inadequacy of the white-rot/brown-rot paradigm for wood decay fungi.</title>
        <authorList>
            <person name="Riley R."/>
            <person name="Salamov A.A."/>
            <person name="Brown D.W."/>
            <person name="Nagy L.G."/>
            <person name="Floudas D."/>
            <person name="Held B.W."/>
            <person name="Levasseur A."/>
            <person name="Lombard V."/>
            <person name="Morin E."/>
            <person name="Otillar R."/>
            <person name="Lindquist E.A."/>
            <person name="Sun H."/>
            <person name="LaButti K.M."/>
            <person name="Schmutz J."/>
            <person name="Jabbour D."/>
            <person name="Luo H."/>
            <person name="Baker S.E."/>
            <person name="Pisabarro A.G."/>
            <person name="Walton J.D."/>
            <person name="Blanchette R.A."/>
            <person name="Henrissat B."/>
            <person name="Martin F."/>
            <person name="Cullen D."/>
            <person name="Hibbett D.S."/>
            <person name="Grigoriev I.V."/>
        </authorList>
    </citation>
    <scope>NUCLEOTIDE SEQUENCE [LARGE SCALE GENOMIC DNA]</scope>
    <source>
        <strain evidence="2">FD-172 SS1</strain>
    </source>
</reference>
<dbReference type="STRING" id="930990.A0A067MVC0"/>
<dbReference type="Proteomes" id="UP000027195">
    <property type="component" value="Unassembled WGS sequence"/>
</dbReference>
<organism evidence="1 2">
    <name type="scientific">Botryobasidium botryosum (strain FD-172 SS1)</name>
    <dbReference type="NCBI Taxonomy" id="930990"/>
    <lineage>
        <taxon>Eukaryota</taxon>
        <taxon>Fungi</taxon>
        <taxon>Dikarya</taxon>
        <taxon>Basidiomycota</taxon>
        <taxon>Agaricomycotina</taxon>
        <taxon>Agaricomycetes</taxon>
        <taxon>Cantharellales</taxon>
        <taxon>Botryobasidiaceae</taxon>
        <taxon>Botryobasidium</taxon>
    </lineage>
</organism>
<dbReference type="AlphaFoldDB" id="A0A067MVC0"/>
<dbReference type="OrthoDB" id="6365676at2759"/>
<evidence type="ECO:0000313" key="2">
    <source>
        <dbReference type="Proteomes" id="UP000027195"/>
    </source>
</evidence>
<gene>
    <name evidence="1" type="ORF">BOTBODRAFT_28253</name>
</gene>
<dbReference type="HOGENOM" id="CLU_936864_0_0_1"/>
<dbReference type="InParanoid" id="A0A067MVC0"/>
<protein>
    <recommendedName>
        <fullName evidence="3">F-box domain-containing protein</fullName>
    </recommendedName>
</protein>
<evidence type="ECO:0000313" key="1">
    <source>
        <dbReference type="EMBL" id="KDQ19693.1"/>
    </source>
</evidence>
<dbReference type="EMBL" id="KL198019">
    <property type="protein sequence ID" value="KDQ19693.1"/>
    <property type="molecule type" value="Genomic_DNA"/>
</dbReference>
<proteinExistence type="predicted"/>
<name>A0A067MVC0_BOTB1</name>
<keyword evidence="2" id="KW-1185">Reference proteome</keyword>